<protein>
    <submittedName>
        <fullName evidence="2">Glyoxalase/bleomycin resistance protein/dioxygenase</fullName>
    </submittedName>
</protein>
<dbReference type="InterPro" id="IPR037523">
    <property type="entry name" value="VOC_core"/>
</dbReference>
<dbReference type="PANTHER" id="PTHR39175:SF1">
    <property type="entry name" value="FAMILY PROTEIN, PUTATIVE (AFU_ORTHOLOGUE AFUA_3G15060)-RELATED"/>
    <property type="match status" value="1"/>
</dbReference>
<organism evidence="2 3">
    <name type="scientific">Thermobacillus xylanilyticus</name>
    <dbReference type="NCBI Taxonomy" id="76633"/>
    <lineage>
        <taxon>Bacteria</taxon>
        <taxon>Bacillati</taxon>
        <taxon>Bacillota</taxon>
        <taxon>Bacilli</taxon>
        <taxon>Bacillales</taxon>
        <taxon>Paenibacillaceae</taxon>
        <taxon>Thermobacillus</taxon>
    </lineage>
</organism>
<gene>
    <name evidence="2" type="primary">txxe 2653</name>
    <name evidence="2" type="ORF">TXXE_18010</name>
</gene>
<evidence type="ECO:0000313" key="2">
    <source>
        <dbReference type="EMBL" id="CAG5092281.1"/>
    </source>
</evidence>
<proteinExistence type="predicted"/>
<comment type="caution">
    <text evidence="2">The sequence shown here is derived from an EMBL/GenBank/DDBJ whole genome shotgun (WGS) entry which is preliminary data.</text>
</comment>
<dbReference type="Pfam" id="PF18029">
    <property type="entry name" value="Glyoxalase_6"/>
    <property type="match status" value="1"/>
</dbReference>
<evidence type="ECO:0000259" key="1">
    <source>
        <dbReference type="PROSITE" id="PS51819"/>
    </source>
</evidence>
<dbReference type="InterPro" id="IPR029068">
    <property type="entry name" value="Glyas_Bleomycin-R_OHBP_Dase"/>
</dbReference>
<dbReference type="EMBL" id="CAJRAY010000091">
    <property type="protein sequence ID" value="CAG5092281.1"/>
    <property type="molecule type" value="Genomic_DNA"/>
</dbReference>
<keyword evidence="3" id="KW-1185">Reference proteome</keyword>
<sequence length="130" mass="14652">MAYRFDGLDHVQLAAPEGCEAAARKFFGGILGWEEIPKPATLQKRGGVWFQCGAHQVHIGVQRDFVPAAKAHPAFHVRNLDALRRHLLASGVQITDDDARAEEGVGRFYIHDPYGNRIEFMEKRVTDKRQ</sequence>
<dbReference type="PANTHER" id="PTHR39175">
    <property type="entry name" value="FAMILY PROTEIN, PUTATIVE (AFU_ORTHOLOGUE AFUA_3G15060)-RELATED"/>
    <property type="match status" value="1"/>
</dbReference>
<dbReference type="Proteomes" id="UP000681526">
    <property type="component" value="Unassembled WGS sequence"/>
</dbReference>
<dbReference type="SUPFAM" id="SSF54593">
    <property type="entry name" value="Glyoxalase/Bleomycin resistance protein/Dihydroxybiphenyl dioxygenase"/>
    <property type="match status" value="1"/>
</dbReference>
<accession>A0ABN7SB26</accession>
<dbReference type="RefSeq" id="WP_213486457.1">
    <property type="nucleotide sequence ID" value="NZ_CAJRAY010000091.1"/>
</dbReference>
<dbReference type="PROSITE" id="PS51819">
    <property type="entry name" value="VOC"/>
    <property type="match status" value="1"/>
</dbReference>
<reference evidence="2 3" key="1">
    <citation type="submission" date="2021-04" db="EMBL/GenBank/DDBJ databases">
        <authorList>
            <person name="Rakotoarivonina H."/>
        </authorList>
    </citation>
    <scope>NUCLEOTIDE SEQUENCE [LARGE SCALE GENOMIC DNA]</scope>
    <source>
        <strain evidence="2 3">XE</strain>
    </source>
</reference>
<dbReference type="InterPro" id="IPR041581">
    <property type="entry name" value="Glyoxalase_6"/>
</dbReference>
<evidence type="ECO:0000313" key="3">
    <source>
        <dbReference type="Proteomes" id="UP000681526"/>
    </source>
</evidence>
<dbReference type="Gene3D" id="3.10.180.10">
    <property type="entry name" value="2,3-Dihydroxybiphenyl 1,2-Dioxygenase, domain 1"/>
    <property type="match status" value="1"/>
</dbReference>
<name>A0ABN7SB26_THEXY</name>
<feature type="domain" description="VOC" evidence="1">
    <location>
        <begin position="7"/>
        <end position="123"/>
    </location>
</feature>